<dbReference type="Pfam" id="PF08863">
    <property type="entry name" value="YolD"/>
    <property type="match status" value="1"/>
</dbReference>
<evidence type="ECO:0000313" key="1">
    <source>
        <dbReference type="EMBL" id="OUM46364.1"/>
    </source>
</evidence>
<organism evidence="1 2">
    <name type="scientific">Bacillus pseudomycoides</name>
    <dbReference type="NCBI Taxonomy" id="64104"/>
    <lineage>
        <taxon>Bacteria</taxon>
        <taxon>Bacillati</taxon>
        <taxon>Bacillota</taxon>
        <taxon>Bacilli</taxon>
        <taxon>Bacillales</taxon>
        <taxon>Bacillaceae</taxon>
        <taxon>Bacillus</taxon>
        <taxon>Bacillus cereus group</taxon>
    </lineage>
</organism>
<dbReference type="EMBL" id="MWPX01000048">
    <property type="protein sequence ID" value="OUM46364.1"/>
    <property type="molecule type" value="Genomic_DNA"/>
</dbReference>
<gene>
    <name evidence="1" type="ORF">BW425_24105</name>
</gene>
<dbReference type="InterPro" id="IPR014962">
    <property type="entry name" value="YolD"/>
</dbReference>
<dbReference type="PANTHER" id="PTHR40051">
    <property type="entry name" value="IG HYPOTHETICAL 15966"/>
    <property type="match status" value="1"/>
</dbReference>
<sequence>MDRGMMRWMPFSAIKEQSEGLNELYEKQSHIPMPILDEQQLDTINDTVCEAMATNNQVNILYHKQNKFYRISGYIHYYDMSCNELRIMGENERVKYIKSMCIVDIKML</sequence>
<evidence type="ECO:0000313" key="2">
    <source>
        <dbReference type="Proteomes" id="UP000195321"/>
    </source>
</evidence>
<accession>A0A1Y3M9G3</accession>
<dbReference type="PANTHER" id="PTHR40051:SF1">
    <property type="entry name" value="YOLD-LIKE FAMILY PROTEIN"/>
    <property type="match status" value="1"/>
</dbReference>
<protein>
    <recommendedName>
        <fullName evidence="3">YolD-like family protein</fullName>
    </recommendedName>
</protein>
<dbReference type="Proteomes" id="UP000195321">
    <property type="component" value="Unassembled WGS sequence"/>
</dbReference>
<comment type="caution">
    <text evidence="1">The sequence shown here is derived from an EMBL/GenBank/DDBJ whole genome shotgun (WGS) entry which is preliminary data.</text>
</comment>
<proteinExistence type="predicted"/>
<name>A0A1Y3M9G3_9BACI</name>
<dbReference type="AlphaFoldDB" id="A0A1Y3M9G3"/>
<evidence type="ECO:0008006" key="3">
    <source>
        <dbReference type="Google" id="ProtNLM"/>
    </source>
</evidence>
<reference evidence="1 2" key="1">
    <citation type="submission" date="2017-02" db="EMBL/GenBank/DDBJ databases">
        <title>Bacillus pseudomycoides isolate FSL K6-0042.</title>
        <authorList>
            <person name="Kovac J."/>
        </authorList>
    </citation>
    <scope>NUCLEOTIDE SEQUENCE [LARGE SCALE GENOMIC DNA]</scope>
    <source>
        <strain evidence="1 2">FSL K6-0042</strain>
    </source>
</reference>